<comment type="subcellular location">
    <subcellularLocation>
        <location evidence="2">Cell membrane</location>
        <topology evidence="2">Multi-pass membrane protein</topology>
    </subcellularLocation>
</comment>
<dbReference type="InterPro" id="IPR007895">
    <property type="entry name" value="MASE1"/>
</dbReference>
<evidence type="ECO:0000256" key="2">
    <source>
        <dbReference type="ARBA" id="ARBA00004651"/>
    </source>
</evidence>
<evidence type="ECO:0000256" key="7">
    <source>
        <dbReference type="ARBA" id="ARBA00023136"/>
    </source>
</evidence>
<protein>
    <recommendedName>
        <fullName evidence="3">diguanylate cyclase</fullName>
        <ecNumber evidence="3">2.7.7.65</ecNumber>
    </recommendedName>
</protein>
<evidence type="ECO:0000256" key="3">
    <source>
        <dbReference type="ARBA" id="ARBA00012528"/>
    </source>
</evidence>
<dbReference type="EMBL" id="ANIE01000005">
    <property type="protein sequence ID" value="KEF31335.1"/>
    <property type="molecule type" value="Genomic_DNA"/>
</dbReference>
<dbReference type="PROSITE" id="PS50887">
    <property type="entry name" value="GGDEF"/>
    <property type="match status" value="1"/>
</dbReference>
<feature type="transmembrane region" description="Helical" evidence="10">
    <location>
        <begin position="196"/>
        <end position="216"/>
    </location>
</feature>
<keyword evidence="4" id="KW-1003">Cell membrane</keyword>
<organism evidence="12 13">
    <name type="scientific">Marinobacter nitratireducens</name>
    <dbReference type="NCBI Taxonomy" id="1137280"/>
    <lineage>
        <taxon>Bacteria</taxon>
        <taxon>Pseudomonadati</taxon>
        <taxon>Pseudomonadota</taxon>
        <taxon>Gammaproteobacteria</taxon>
        <taxon>Pseudomonadales</taxon>
        <taxon>Marinobacteraceae</taxon>
        <taxon>Marinobacter</taxon>
    </lineage>
</organism>
<dbReference type="GO" id="GO:1902201">
    <property type="term" value="P:negative regulation of bacterial-type flagellum-dependent cell motility"/>
    <property type="evidence" value="ECO:0007669"/>
    <property type="project" value="TreeGrafter"/>
</dbReference>
<name>A0A072NE17_9GAMM</name>
<evidence type="ECO:0000313" key="12">
    <source>
        <dbReference type="EMBL" id="KEF31335.1"/>
    </source>
</evidence>
<evidence type="ECO:0000256" key="8">
    <source>
        <dbReference type="ARBA" id="ARBA00034247"/>
    </source>
</evidence>
<dbReference type="InterPro" id="IPR029787">
    <property type="entry name" value="Nucleotide_cyclase"/>
</dbReference>
<accession>A0A072NE17</accession>
<comment type="catalytic activity">
    <reaction evidence="8">
        <text>2 GTP = 3',3'-c-di-GMP + 2 diphosphate</text>
        <dbReference type="Rhea" id="RHEA:24898"/>
        <dbReference type="ChEBI" id="CHEBI:33019"/>
        <dbReference type="ChEBI" id="CHEBI:37565"/>
        <dbReference type="ChEBI" id="CHEBI:58805"/>
        <dbReference type="EC" id="2.7.7.65"/>
    </reaction>
</comment>
<feature type="transmembrane region" description="Helical" evidence="10">
    <location>
        <begin position="247"/>
        <end position="267"/>
    </location>
</feature>
<reference evidence="12 13" key="1">
    <citation type="submission" date="2012-12" db="EMBL/GenBank/DDBJ databases">
        <title>Genome assembly of Marinobacter sp. AK21.</title>
        <authorList>
            <person name="Khatri I."/>
            <person name="Kumar R."/>
            <person name="Vaidya B."/>
            <person name="Subramanian S."/>
            <person name="Pinnaka A."/>
        </authorList>
    </citation>
    <scope>NUCLEOTIDE SEQUENCE [LARGE SCALE GENOMIC DNA]</scope>
    <source>
        <strain evidence="12 13">AK21</strain>
    </source>
</reference>
<dbReference type="AlphaFoldDB" id="A0A072NE17"/>
<dbReference type="InterPro" id="IPR050469">
    <property type="entry name" value="Diguanylate_Cyclase"/>
</dbReference>
<feature type="transmembrane region" description="Helical" evidence="10">
    <location>
        <begin position="222"/>
        <end position="240"/>
    </location>
</feature>
<evidence type="ECO:0000256" key="6">
    <source>
        <dbReference type="ARBA" id="ARBA00022989"/>
    </source>
</evidence>
<gene>
    <name evidence="12" type="ORF">D777_01684</name>
</gene>
<feature type="domain" description="GGDEF" evidence="11">
    <location>
        <begin position="375"/>
        <end position="506"/>
    </location>
</feature>
<dbReference type="Gene3D" id="3.30.70.270">
    <property type="match status" value="1"/>
</dbReference>
<keyword evidence="13" id="KW-1185">Reference proteome</keyword>
<dbReference type="Pfam" id="PF00990">
    <property type="entry name" value="GGDEF"/>
    <property type="match status" value="1"/>
</dbReference>
<dbReference type="NCBIfam" id="TIGR00254">
    <property type="entry name" value="GGDEF"/>
    <property type="match status" value="1"/>
</dbReference>
<dbReference type="FunFam" id="3.30.70.270:FF:000001">
    <property type="entry name" value="Diguanylate cyclase domain protein"/>
    <property type="match status" value="1"/>
</dbReference>
<feature type="coiled-coil region" evidence="9">
    <location>
        <begin position="313"/>
        <end position="340"/>
    </location>
</feature>
<evidence type="ECO:0000259" key="11">
    <source>
        <dbReference type="PROSITE" id="PS50887"/>
    </source>
</evidence>
<evidence type="ECO:0000256" key="5">
    <source>
        <dbReference type="ARBA" id="ARBA00022692"/>
    </source>
</evidence>
<feature type="transmembrane region" description="Helical" evidence="10">
    <location>
        <begin position="12"/>
        <end position="34"/>
    </location>
</feature>
<evidence type="ECO:0000313" key="13">
    <source>
        <dbReference type="Proteomes" id="UP000035057"/>
    </source>
</evidence>
<comment type="caution">
    <text evidence="12">The sequence shown here is derived from an EMBL/GenBank/DDBJ whole genome shotgun (WGS) entry which is preliminary data.</text>
</comment>
<feature type="transmembrane region" description="Helical" evidence="10">
    <location>
        <begin position="121"/>
        <end position="148"/>
    </location>
</feature>
<dbReference type="CDD" id="cd01949">
    <property type="entry name" value="GGDEF"/>
    <property type="match status" value="1"/>
</dbReference>
<keyword evidence="6 10" id="KW-1133">Transmembrane helix</keyword>
<feature type="transmembrane region" description="Helical" evidence="10">
    <location>
        <begin position="160"/>
        <end position="180"/>
    </location>
</feature>
<dbReference type="PANTHER" id="PTHR45138">
    <property type="entry name" value="REGULATORY COMPONENTS OF SENSORY TRANSDUCTION SYSTEM"/>
    <property type="match status" value="1"/>
</dbReference>
<dbReference type="EC" id="2.7.7.65" evidence="3"/>
<evidence type="ECO:0000256" key="4">
    <source>
        <dbReference type="ARBA" id="ARBA00022475"/>
    </source>
</evidence>
<evidence type="ECO:0000256" key="9">
    <source>
        <dbReference type="SAM" id="Coils"/>
    </source>
</evidence>
<dbReference type="STRING" id="1137280.D777_01684"/>
<proteinExistence type="predicted"/>
<comment type="cofactor">
    <cofactor evidence="1">
        <name>Mg(2+)</name>
        <dbReference type="ChEBI" id="CHEBI:18420"/>
    </cofactor>
</comment>
<keyword evidence="5 10" id="KW-0812">Transmembrane</keyword>
<dbReference type="GO" id="GO:0043709">
    <property type="term" value="P:cell adhesion involved in single-species biofilm formation"/>
    <property type="evidence" value="ECO:0007669"/>
    <property type="project" value="TreeGrafter"/>
</dbReference>
<keyword evidence="9" id="KW-0175">Coiled coil</keyword>
<dbReference type="GO" id="GO:0005886">
    <property type="term" value="C:plasma membrane"/>
    <property type="evidence" value="ECO:0007669"/>
    <property type="project" value="UniProtKB-SubCell"/>
</dbReference>
<feature type="transmembrane region" description="Helical" evidence="10">
    <location>
        <begin position="88"/>
        <end position="109"/>
    </location>
</feature>
<dbReference type="PATRIC" id="fig|1137280.3.peg.1497"/>
<feature type="transmembrane region" description="Helical" evidence="10">
    <location>
        <begin position="279"/>
        <end position="300"/>
    </location>
</feature>
<dbReference type="InterPro" id="IPR000160">
    <property type="entry name" value="GGDEF_dom"/>
</dbReference>
<dbReference type="GO" id="GO:0052621">
    <property type="term" value="F:diguanylate cyclase activity"/>
    <property type="evidence" value="ECO:0007669"/>
    <property type="project" value="UniProtKB-EC"/>
</dbReference>
<dbReference type="Pfam" id="PF05231">
    <property type="entry name" value="MASE1"/>
    <property type="match status" value="1"/>
</dbReference>
<keyword evidence="7 10" id="KW-0472">Membrane</keyword>
<feature type="transmembrane region" description="Helical" evidence="10">
    <location>
        <begin position="63"/>
        <end position="82"/>
    </location>
</feature>
<dbReference type="SUPFAM" id="SSF55073">
    <property type="entry name" value="Nucleotide cyclase"/>
    <property type="match status" value="1"/>
</dbReference>
<evidence type="ECO:0000256" key="1">
    <source>
        <dbReference type="ARBA" id="ARBA00001946"/>
    </source>
</evidence>
<feature type="transmembrane region" description="Helical" evidence="10">
    <location>
        <begin position="40"/>
        <end position="56"/>
    </location>
</feature>
<dbReference type="InterPro" id="IPR043128">
    <property type="entry name" value="Rev_trsase/Diguanyl_cyclase"/>
</dbReference>
<evidence type="ECO:0000256" key="10">
    <source>
        <dbReference type="SAM" id="Phobius"/>
    </source>
</evidence>
<dbReference type="Proteomes" id="UP000035057">
    <property type="component" value="Unassembled WGS sequence"/>
</dbReference>
<dbReference type="PANTHER" id="PTHR45138:SF9">
    <property type="entry name" value="DIGUANYLATE CYCLASE DGCM-RELATED"/>
    <property type="match status" value="1"/>
</dbReference>
<sequence length="520" mass="57900">MNERLAMHRLHHPAFFPFLIGLLYYLGAFVGVHFAALESGIVILWPPNAVLLAALLSRPPRDWWPFLVVVLVAEVVADVPAFTVAQALLFGSINIAECVLAASLLRYCLKADMDWHEPKDLSLFLVTVFFIASPAAALGGASVYAFVLERDAPFLTFWRLWWVGDATGLIILTPFLHMVFNTGSWRRHLLPASSRILELLAAWGIAMLACYAVFFWDLHSESYLALTPLAVVAAPVWVAIRFGPLAGSFLTAAVALYVAFGTARGYGPFINESAEHSALLTQEFAVLFTAMVLYIASFVHQNRRKSFMLRKALAEVKELNQVLEERVQLRTQELNDANDKLRLLASTDELTGIYNRRHMRWLGEDLAKRSARNLRPFSVFLLDIDYFKSINDKYGHAMGDLCLQTFVSEVSGSLRAVDYFGRWGGEEFLIIVPDSDCVDLMRFGARLLECARNVRLPVGEDSVSITISIGVAEWSGNSFEDLVSVADNALYRAKGEGRDRVRFGAQLRRGEGGDSALPSV</sequence>
<dbReference type="SMART" id="SM00267">
    <property type="entry name" value="GGDEF"/>
    <property type="match status" value="1"/>
</dbReference>